<feature type="non-terminal residue" evidence="2">
    <location>
        <position position="1"/>
    </location>
</feature>
<name>A0A7J6WJR8_THATH</name>
<evidence type="ECO:0000259" key="1">
    <source>
        <dbReference type="Pfam" id="PF00462"/>
    </source>
</evidence>
<sequence length="161" mass="18357">MLEMEIPVMDPPNPFPYAQLSSGSSSPEVSPRFNSKACPSIELSFQEKRSLVEKRSFSSDWDIFMELFSMRDSFSKNCPPGGENSVVLYTTIGWQDRITECNYVRSILKSHQVEIIEREISANSAYWLELRKLLGRTEVPALFVHGRFIGGVNEVKSLEEE</sequence>
<dbReference type="Pfam" id="PF00462">
    <property type="entry name" value="Glutaredoxin"/>
    <property type="match status" value="1"/>
</dbReference>
<dbReference type="OrthoDB" id="423313at2759"/>
<dbReference type="Gene3D" id="3.40.30.10">
    <property type="entry name" value="Glutaredoxin"/>
    <property type="match status" value="1"/>
</dbReference>
<dbReference type="AlphaFoldDB" id="A0A7J6WJR8"/>
<dbReference type="InterPro" id="IPR002109">
    <property type="entry name" value="Glutaredoxin"/>
</dbReference>
<gene>
    <name evidence="2" type="ORF">FRX31_013206</name>
</gene>
<organism evidence="2 3">
    <name type="scientific">Thalictrum thalictroides</name>
    <name type="common">Rue-anemone</name>
    <name type="synonym">Anemone thalictroides</name>
    <dbReference type="NCBI Taxonomy" id="46969"/>
    <lineage>
        <taxon>Eukaryota</taxon>
        <taxon>Viridiplantae</taxon>
        <taxon>Streptophyta</taxon>
        <taxon>Embryophyta</taxon>
        <taxon>Tracheophyta</taxon>
        <taxon>Spermatophyta</taxon>
        <taxon>Magnoliopsida</taxon>
        <taxon>Ranunculales</taxon>
        <taxon>Ranunculaceae</taxon>
        <taxon>Thalictroideae</taxon>
        <taxon>Thalictrum</taxon>
    </lineage>
</organism>
<dbReference type="PANTHER" id="PTHR45669:SF12">
    <property type="entry name" value="EMB|CAB85507.1"/>
    <property type="match status" value="1"/>
</dbReference>
<proteinExistence type="predicted"/>
<dbReference type="Proteomes" id="UP000554482">
    <property type="component" value="Unassembled WGS sequence"/>
</dbReference>
<dbReference type="EMBL" id="JABWDY010014967">
    <property type="protein sequence ID" value="KAF5197208.1"/>
    <property type="molecule type" value="Genomic_DNA"/>
</dbReference>
<dbReference type="PROSITE" id="PS51354">
    <property type="entry name" value="GLUTAREDOXIN_2"/>
    <property type="match status" value="1"/>
</dbReference>
<feature type="domain" description="Glutaredoxin" evidence="1">
    <location>
        <begin position="86"/>
        <end position="149"/>
    </location>
</feature>
<accession>A0A7J6WJR8</accession>
<dbReference type="PANTHER" id="PTHR45669">
    <property type="entry name" value="GLUTAREDOXIN DOMAIN-CONTAINING CYSTEINE-RICH PROTEIN CG12206-RELATED"/>
    <property type="match status" value="1"/>
</dbReference>
<evidence type="ECO:0000313" key="3">
    <source>
        <dbReference type="Proteomes" id="UP000554482"/>
    </source>
</evidence>
<dbReference type="InterPro" id="IPR036249">
    <property type="entry name" value="Thioredoxin-like_sf"/>
</dbReference>
<evidence type="ECO:0000313" key="2">
    <source>
        <dbReference type="EMBL" id="KAF5197208.1"/>
    </source>
</evidence>
<reference evidence="2 3" key="1">
    <citation type="submission" date="2020-06" db="EMBL/GenBank/DDBJ databases">
        <title>Transcriptomic and genomic resources for Thalictrum thalictroides and T. hernandezii: Facilitating candidate gene discovery in an emerging model plant lineage.</title>
        <authorList>
            <person name="Arias T."/>
            <person name="Riano-Pachon D.M."/>
            <person name="Di Stilio V.S."/>
        </authorList>
    </citation>
    <scope>NUCLEOTIDE SEQUENCE [LARGE SCALE GENOMIC DNA]</scope>
    <source>
        <strain evidence="3">cv. WT478/WT964</strain>
        <tissue evidence="2">Leaves</tissue>
    </source>
</reference>
<protein>
    <submittedName>
        <fullName evidence="2">Glutaredoxin family protein</fullName>
    </submittedName>
</protein>
<dbReference type="SUPFAM" id="SSF52833">
    <property type="entry name" value="Thioredoxin-like"/>
    <property type="match status" value="1"/>
</dbReference>
<keyword evidence="3" id="KW-1185">Reference proteome</keyword>
<comment type="caution">
    <text evidence="2">The sequence shown here is derived from an EMBL/GenBank/DDBJ whole genome shotgun (WGS) entry which is preliminary data.</text>
</comment>